<comment type="similarity">
    <text evidence="1 4">Belongs to the short-chain dehydrogenases/reductases (SDR) family.</text>
</comment>
<protein>
    <recommendedName>
        <fullName evidence="7">15-hydroxyprostaglandin dehydrogenase [NAD(+)]</fullName>
    </recommendedName>
</protein>
<reference evidence="5" key="1">
    <citation type="submission" date="2022-10" db="EMBL/GenBank/DDBJ databases">
        <title>Culturing micro-colonial fungi from biological soil crusts in the Mojave desert and describing Neophaeococcomyces mojavensis, and introducing the new genera and species Taxawa tesnikishii.</title>
        <authorList>
            <person name="Kurbessoian T."/>
            <person name="Stajich J.E."/>
        </authorList>
    </citation>
    <scope>NUCLEOTIDE SEQUENCE</scope>
    <source>
        <strain evidence="5">TK_41</strain>
    </source>
</reference>
<dbReference type="PRINTS" id="PR00080">
    <property type="entry name" value="SDRFAMILY"/>
</dbReference>
<evidence type="ECO:0000256" key="3">
    <source>
        <dbReference type="ARBA" id="ARBA00023002"/>
    </source>
</evidence>
<dbReference type="InterPro" id="IPR002347">
    <property type="entry name" value="SDR_fam"/>
</dbReference>
<proteinExistence type="inferred from homology"/>
<dbReference type="GO" id="GO:0005737">
    <property type="term" value="C:cytoplasm"/>
    <property type="evidence" value="ECO:0007669"/>
    <property type="project" value="TreeGrafter"/>
</dbReference>
<dbReference type="PANTHER" id="PTHR44229">
    <property type="entry name" value="15-HYDROXYPROSTAGLANDIN DEHYDROGENASE [NAD(+)]"/>
    <property type="match status" value="1"/>
</dbReference>
<dbReference type="InterPro" id="IPR020904">
    <property type="entry name" value="Sc_DH/Rdtase_CS"/>
</dbReference>
<evidence type="ECO:0000313" key="6">
    <source>
        <dbReference type="Proteomes" id="UP001172673"/>
    </source>
</evidence>
<keyword evidence="3" id="KW-0560">Oxidoreductase</keyword>
<organism evidence="5 6">
    <name type="scientific">Cladophialophora chaetospira</name>
    <dbReference type="NCBI Taxonomy" id="386627"/>
    <lineage>
        <taxon>Eukaryota</taxon>
        <taxon>Fungi</taxon>
        <taxon>Dikarya</taxon>
        <taxon>Ascomycota</taxon>
        <taxon>Pezizomycotina</taxon>
        <taxon>Eurotiomycetes</taxon>
        <taxon>Chaetothyriomycetidae</taxon>
        <taxon>Chaetothyriales</taxon>
        <taxon>Herpotrichiellaceae</taxon>
        <taxon>Cladophialophora</taxon>
    </lineage>
</organism>
<gene>
    <name evidence="5" type="ORF">H2200_008539</name>
</gene>
<evidence type="ECO:0000256" key="4">
    <source>
        <dbReference type="RuleBase" id="RU000363"/>
    </source>
</evidence>
<comment type="caution">
    <text evidence="5">The sequence shown here is derived from an EMBL/GenBank/DDBJ whole genome shotgun (WGS) entry which is preliminary data.</text>
</comment>
<dbReference type="Gene3D" id="3.40.50.720">
    <property type="entry name" value="NAD(P)-binding Rossmann-like Domain"/>
    <property type="match status" value="1"/>
</dbReference>
<dbReference type="Pfam" id="PF00106">
    <property type="entry name" value="adh_short"/>
    <property type="match status" value="1"/>
</dbReference>
<dbReference type="PROSITE" id="PS00061">
    <property type="entry name" value="ADH_SHORT"/>
    <property type="match status" value="1"/>
</dbReference>
<dbReference type="PRINTS" id="PR00081">
    <property type="entry name" value="GDHRDH"/>
</dbReference>
<dbReference type="AlphaFoldDB" id="A0AA38X493"/>
<evidence type="ECO:0000256" key="2">
    <source>
        <dbReference type="ARBA" id="ARBA00022857"/>
    </source>
</evidence>
<keyword evidence="6" id="KW-1185">Reference proteome</keyword>
<dbReference type="GO" id="GO:0016616">
    <property type="term" value="F:oxidoreductase activity, acting on the CH-OH group of donors, NAD or NADP as acceptor"/>
    <property type="evidence" value="ECO:0007669"/>
    <property type="project" value="TreeGrafter"/>
</dbReference>
<accession>A0AA38X493</accession>
<dbReference type="InterPro" id="IPR036291">
    <property type="entry name" value="NAD(P)-bd_dom_sf"/>
</dbReference>
<evidence type="ECO:0008006" key="7">
    <source>
        <dbReference type="Google" id="ProtNLM"/>
    </source>
</evidence>
<keyword evidence="2" id="KW-0521">NADP</keyword>
<evidence type="ECO:0000313" key="5">
    <source>
        <dbReference type="EMBL" id="KAJ9606531.1"/>
    </source>
</evidence>
<name>A0AA38X493_9EURO</name>
<dbReference type="EMBL" id="JAPDRK010000013">
    <property type="protein sequence ID" value="KAJ9606531.1"/>
    <property type="molecule type" value="Genomic_DNA"/>
</dbReference>
<dbReference type="PANTHER" id="PTHR44229:SF4">
    <property type="entry name" value="15-HYDROXYPROSTAGLANDIN DEHYDROGENASE [NAD(+)]"/>
    <property type="match status" value="1"/>
</dbReference>
<dbReference type="SUPFAM" id="SSF51735">
    <property type="entry name" value="NAD(P)-binding Rossmann-fold domains"/>
    <property type="match status" value="1"/>
</dbReference>
<sequence length="290" mass="31274">MATNGDASRSTSPVAYITGGASGMALATAQALSAKGWNLTIVDLAEHSISSVKQDFDEERTIFVKADVTDYEAQGKAFLLTWEKWHRLDLVFANAGIGDRINFYAPGESHPNLPGIPKQPNELVIDICLNAMVYSAYLGLHFFRQNPSKAGKIVFTSSMCGLYPGDAIPLYTAAKHGIVGLTRAMATRLKILEEPITVNCICPGLVDTGLTPTLMAVAPPEYVTPRSTIARAVLGFAENDTLSGQVAECSVEKIHYRKQPDWGDDAAEWIMTNKLEALLKQRSAAGGAKV</sequence>
<dbReference type="Proteomes" id="UP001172673">
    <property type="component" value="Unassembled WGS sequence"/>
</dbReference>
<evidence type="ECO:0000256" key="1">
    <source>
        <dbReference type="ARBA" id="ARBA00006484"/>
    </source>
</evidence>